<feature type="region of interest" description="Disordered" evidence="2">
    <location>
        <begin position="1"/>
        <end position="35"/>
    </location>
</feature>
<comment type="caution">
    <text evidence="3">The sequence shown here is derived from an EMBL/GenBank/DDBJ whole genome shotgun (WGS) entry which is preliminary data.</text>
</comment>
<keyword evidence="4" id="KW-1185">Reference proteome</keyword>
<feature type="coiled-coil region" evidence="1">
    <location>
        <begin position="381"/>
        <end position="461"/>
    </location>
</feature>
<dbReference type="Proteomes" id="UP000812961">
    <property type="component" value="Unassembled WGS sequence"/>
</dbReference>
<evidence type="ECO:0000313" key="4">
    <source>
        <dbReference type="Proteomes" id="UP000812961"/>
    </source>
</evidence>
<evidence type="ECO:0000256" key="2">
    <source>
        <dbReference type="SAM" id="MobiDB-lite"/>
    </source>
</evidence>
<dbReference type="EMBL" id="JAICCF010000001">
    <property type="protein sequence ID" value="MBW8683133.1"/>
    <property type="molecule type" value="Genomic_DNA"/>
</dbReference>
<evidence type="ECO:0000313" key="3">
    <source>
        <dbReference type="EMBL" id="MBW8683133.1"/>
    </source>
</evidence>
<protein>
    <submittedName>
        <fullName evidence="3">Uncharacterized protein</fullName>
    </submittedName>
</protein>
<accession>A0ABS7G664</accession>
<organism evidence="3 4">
    <name type="scientific">Chitinophaga rhizophila</name>
    <dbReference type="NCBI Taxonomy" id="2866212"/>
    <lineage>
        <taxon>Bacteria</taxon>
        <taxon>Pseudomonadati</taxon>
        <taxon>Bacteroidota</taxon>
        <taxon>Chitinophagia</taxon>
        <taxon>Chitinophagales</taxon>
        <taxon>Chitinophagaceae</taxon>
        <taxon>Chitinophaga</taxon>
    </lineage>
</organism>
<evidence type="ECO:0000256" key="1">
    <source>
        <dbReference type="SAM" id="Coils"/>
    </source>
</evidence>
<gene>
    <name evidence="3" type="ORF">K1Y79_02200</name>
</gene>
<dbReference type="RefSeq" id="WP_220248366.1">
    <property type="nucleotide sequence ID" value="NZ_JAICCF010000001.1"/>
</dbReference>
<reference evidence="3 4" key="1">
    <citation type="submission" date="2021-08" db="EMBL/GenBank/DDBJ databases">
        <title>The genome sequence of Chitinophaga sp. B61.</title>
        <authorList>
            <person name="Zhang X."/>
        </authorList>
    </citation>
    <scope>NUCLEOTIDE SEQUENCE [LARGE SCALE GENOMIC DNA]</scope>
    <source>
        <strain evidence="3 4">B61</strain>
    </source>
</reference>
<keyword evidence="1" id="KW-0175">Coiled coil</keyword>
<feature type="compositionally biased region" description="Basic and acidic residues" evidence="2">
    <location>
        <begin position="1"/>
        <end position="12"/>
    </location>
</feature>
<sequence>MSKENSLSKKTDMAPSAATYYSSHSGISRPAVKPFQLKSSSGTNVIQAKGRIDLSKIEEGKREMIRKEIEQFKQEKRTGKKGLTINWATSDSKDDTHGKEDDITYNNQIEEIRKKYEQQIRHLAETQLPDVKDAYISGDQYYGDQQGTDNHYIRSDNKKEYVRDKRGTFIPRYVRRELNRNDTGPVSSGQNLNPTGISTYKDLLDKRKVSDITGVNPNDTISADHREFLQQSTGGGNNQFAFSHTSTKRPILSNDHLSFGTYPNGAILTDLKMIPRDEIAAQWGTDEQYGHKVKLKEDAHVPLGNEDQFKQRDQVVIMSGYRNKEIITNSIPHTSIVRNPSHKGWGGPDVKENIQQDDEYKGNYDALTTKEQELTNYKTLLEQNKKDTEAKEREINALTNKINGIDYALTKNTNIPEKRAKELNENKLKLEANKQTVSDEIEGLKKAEEGIKNNIQTAESDINRYKILLRNAAYDSGESTRGTLMEEERIALKK</sequence>
<proteinExistence type="predicted"/>
<name>A0ABS7G664_9BACT</name>